<feature type="region of interest" description="Disordered" evidence="1">
    <location>
        <begin position="1"/>
        <end position="20"/>
    </location>
</feature>
<evidence type="ECO:0000256" key="1">
    <source>
        <dbReference type="SAM" id="MobiDB-lite"/>
    </source>
</evidence>
<sequence>MGSGQDARRSTINPSSPHATPRLWTWHALSEPHFRPPETLVNCARCNDLLFLRKQTPLFVAHISSHIQLTPSPGESQRFPNLTPSIPCLAGPPNHKPCAPRSIVMHLHTSVNIDCDNE</sequence>
<dbReference type="EMBL" id="SRRH01000505">
    <property type="protein sequence ID" value="KAG6287972.1"/>
    <property type="molecule type" value="Genomic_DNA"/>
</dbReference>
<gene>
    <name evidence="2" type="ORF">E4U09_005861</name>
</gene>
<comment type="caution">
    <text evidence="2">The sequence shown here is derived from an EMBL/GenBank/DDBJ whole genome shotgun (WGS) entry which is preliminary data.</text>
</comment>
<name>A0A9P7QBD7_9HYPO</name>
<evidence type="ECO:0000313" key="2">
    <source>
        <dbReference type="EMBL" id="KAG6287972.1"/>
    </source>
</evidence>
<reference evidence="2 3" key="1">
    <citation type="journal article" date="2020" name="bioRxiv">
        <title>Whole genome comparisons of ergot fungi reveals the divergence and evolution of species within the genus Claviceps are the result of varying mechanisms driving genome evolution and host range expansion.</title>
        <authorList>
            <person name="Wyka S.A."/>
            <person name="Mondo S.J."/>
            <person name="Liu M."/>
            <person name="Dettman J."/>
            <person name="Nalam V."/>
            <person name="Broders K.D."/>
        </authorList>
    </citation>
    <scope>NUCLEOTIDE SEQUENCE [LARGE SCALE GENOMIC DNA]</scope>
    <source>
        <strain evidence="2 3">Clav52</strain>
    </source>
</reference>
<protein>
    <submittedName>
        <fullName evidence="2">Uncharacterized protein</fullName>
    </submittedName>
</protein>
<evidence type="ECO:0000313" key="3">
    <source>
        <dbReference type="Proteomes" id="UP000707071"/>
    </source>
</evidence>
<organism evidence="2 3">
    <name type="scientific">Claviceps aff. purpurea</name>
    <dbReference type="NCBI Taxonomy" id="1967640"/>
    <lineage>
        <taxon>Eukaryota</taxon>
        <taxon>Fungi</taxon>
        <taxon>Dikarya</taxon>
        <taxon>Ascomycota</taxon>
        <taxon>Pezizomycotina</taxon>
        <taxon>Sordariomycetes</taxon>
        <taxon>Hypocreomycetidae</taxon>
        <taxon>Hypocreales</taxon>
        <taxon>Clavicipitaceae</taxon>
        <taxon>Claviceps</taxon>
    </lineage>
</organism>
<dbReference type="Proteomes" id="UP000707071">
    <property type="component" value="Unassembled WGS sequence"/>
</dbReference>
<dbReference type="AlphaFoldDB" id="A0A9P7QBD7"/>
<accession>A0A9P7QBD7</accession>
<proteinExistence type="predicted"/>
<keyword evidence="3" id="KW-1185">Reference proteome</keyword>